<dbReference type="RefSeq" id="WP_045054441.1">
    <property type="nucleotide sequence ID" value="NZ_CAWMDP010000041.1"/>
</dbReference>
<evidence type="ECO:0000313" key="2">
    <source>
        <dbReference type="Proteomes" id="UP000032452"/>
    </source>
</evidence>
<sequence length="111" mass="12203">MNNDDEDYETRLARIELLVESNAKAIAANSAGIAENRQSIAATNQSINDLAEAAGRTLAGIERLRDIVDDNRADYEDYKIRNDATIASINAAVERLDAILNQLLRNRGDNS</sequence>
<accession>A0A0D8ZUA2</accession>
<organism evidence="1 2">
    <name type="scientific">Aliterella atlantica CENA595</name>
    <dbReference type="NCBI Taxonomy" id="1618023"/>
    <lineage>
        <taxon>Bacteria</taxon>
        <taxon>Bacillati</taxon>
        <taxon>Cyanobacteriota</taxon>
        <taxon>Cyanophyceae</taxon>
        <taxon>Chroococcidiopsidales</taxon>
        <taxon>Aliterellaceae</taxon>
        <taxon>Aliterella</taxon>
    </lineage>
</organism>
<dbReference type="AlphaFoldDB" id="A0A0D8ZUA2"/>
<comment type="caution">
    <text evidence="1">The sequence shown here is derived from an EMBL/GenBank/DDBJ whole genome shotgun (WGS) entry which is preliminary data.</text>
</comment>
<proteinExistence type="predicted"/>
<dbReference type="Proteomes" id="UP000032452">
    <property type="component" value="Unassembled WGS sequence"/>
</dbReference>
<evidence type="ECO:0000313" key="1">
    <source>
        <dbReference type="EMBL" id="KJH71972.1"/>
    </source>
</evidence>
<keyword evidence="2" id="KW-1185">Reference proteome</keyword>
<dbReference type="STRING" id="1618023.UH38_09670"/>
<gene>
    <name evidence="1" type="ORF">UH38_09670</name>
</gene>
<name>A0A0D8ZUA2_9CYAN</name>
<protein>
    <submittedName>
        <fullName evidence="1">Uncharacterized protein</fullName>
    </submittedName>
</protein>
<reference evidence="1 2" key="1">
    <citation type="submission" date="2015-02" db="EMBL/GenBank/DDBJ databases">
        <title>Draft genome of a novel marine cyanobacterium (Chroococcales) isolated from South Atlantic Ocean.</title>
        <authorList>
            <person name="Rigonato J."/>
            <person name="Alvarenga D.O."/>
            <person name="Branco L.H."/>
            <person name="Varani A.M."/>
            <person name="Brandini F.P."/>
            <person name="Fiore M.F."/>
        </authorList>
    </citation>
    <scope>NUCLEOTIDE SEQUENCE [LARGE SCALE GENOMIC DNA]</scope>
    <source>
        <strain evidence="1 2">CENA595</strain>
    </source>
</reference>
<dbReference type="OrthoDB" id="9911993at2"/>
<dbReference type="EMBL" id="JYON01000008">
    <property type="protein sequence ID" value="KJH71972.1"/>
    <property type="molecule type" value="Genomic_DNA"/>
</dbReference>